<gene>
    <name evidence="4" type="ORF">US53_C0037G0013</name>
</gene>
<name>A0A0G0HE22_9BACT</name>
<evidence type="ECO:0000256" key="1">
    <source>
        <dbReference type="SAM" id="MobiDB-lite"/>
    </source>
</evidence>
<dbReference type="STRING" id="1618545.US53_C0037G0013"/>
<reference evidence="4 5" key="1">
    <citation type="journal article" date="2015" name="Nature">
        <title>rRNA introns, odd ribosomes, and small enigmatic genomes across a large radiation of phyla.</title>
        <authorList>
            <person name="Brown C.T."/>
            <person name="Hug L.A."/>
            <person name="Thomas B.C."/>
            <person name="Sharon I."/>
            <person name="Castelle C.J."/>
            <person name="Singh A."/>
            <person name="Wilkins M.J."/>
            <person name="Williams K.H."/>
            <person name="Banfield J.F."/>
        </authorList>
    </citation>
    <scope>NUCLEOTIDE SEQUENCE [LARGE SCALE GENOMIC DNA]</scope>
</reference>
<dbReference type="InterPro" id="IPR023346">
    <property type="entry name" value="Lysozyme-like_dom_sf"/>
</dbReference>
<dbReference type="AlphaFoldDB" id="A0A0G0HE22"/>
<dbReference type="PANTHER" id="PTHR37423">
    <property type="entry name" value="SOLUBLE LYTIC MUREIN TRANSGLYCOSYLASE-RELATED"/>
    <property type="match status" value="1"/>
</dbReference>
<feature type="domain" description="Transglycosylase SLT" evidence="3">
    <location>
        <begin position="86"/>
        <end position="170"/>
    </location>
</feature>
<keyword evidence="2" id="KW-1133">Transmembrane helix</keyword>
<comment type="caution">
    <text evidence="4">The sequence shown here is derived from an EMBL/GenBank/DDBJ whole genome shotgun (WGS) entry which is preliminary data.</text>
</comment>
<accession>A0A0G0HE22</accession>
<evidence type="ECO:0000313" key="4">
    <source>
        <dbReference type="EMBL" id="KKQ36790.1"/>
    </source>
</evidence>
<evidence type="ECO:0000313" key="5">
    <source>
        <dbReference type="Proteomes" id="UP000034591"/>
    </source>
</evidence>
<feature type="region of interest" description="Disordered" evidence="1">
    <location>
        <begin position="45"/>
        <end position="66"/>
    </location>
</feature>
<evidence type="ECO:0000256" key="2">
    <source>
        <dbReference type="SAM" id="Phobius"/>
    </source>
</evidence>
<dbReference type="PANTHER" id="PTHR37423:SF2">
    <property type="entry name" value="MEMBRANE-BOUND LYTIC MUREIN TRANSGLYCOSYLASE C"/>
    <property type="match status" value="1"/>
</dbReference>
<dbReference type="Gene3D" id="1.10.530.10">
    <property type="match status" value="1"/>
</dbReference>
<dbReference type="Pfam" id="PF01464">
    <property type="entry name" value="SLT"/>
    <property type="match status" value="1"/>
</dbReference>
<keyword evidence="2" id="KW-0472">Membrane</keyword>
<dbReference type="EMBL" id="LBTI01000037">
    <property type="protein sequence ID" value="KKQ36790.1"/>
    <property type="molecule type" value="Genomic_DNA"/>
</dbReference>
<proteinExistence type="predicted"/>
<feature type="transmembrane region" description="Helical" evidence="2">
    <location>
        <begin position="15"/>
        <end position="34"/>
    </location>
</feature>
<organism evidence="4 5">
    <name type="scientific">Candidatus Woesebacteria bacterium GW2011_GWA1_37_7</name>
    <dbReference type="NCBI Taxonomy" id="1618545"/>
    <lineage>
        <taxon>Bacteria</taxon>
        <taxon>Candidatus Woeseibacteriota</taxon>
    </lineage>
</organism>
<sequence>MYGYGKEGSSGSSNIKYVAMLGALGFTILGLASLDSGSYETHAADKNNANNNSPKTSEESDGCTISPKWPKNVRRWCPGIMKYSKGSEGLEPDLTAGMILQESSGNPNAIGPGNELGLLQIHPDYHDCATSDPANNIKCGTSFMKRLIEKNNGNIRLALIGYNGGEYYADVKRQNRAAAVTTAALGE</sequence>
<keyword evidence="2" id="KW-0812">Transmembrane</keyword>
<dbReference type="Proteomes" id="UP000034591">
    <property type="component" value="Unassembled WGS sequence"/>
</dbReference>
<evidence type="ECO:0000259" key="3">
    <source>
        <dbReference type="Pfam" id="PF01464"/>
    </source>
</evidence>
<dbReference type="InterPro" id="IPR008258">
    <property type="entry name" value="Transglycosylase_SLT_dom_1"/>
</dbReference>
<protein>
    <submittedName>
        <fullName evidence="4">Lytic transglycosylase catalytic</fullName>
    </submittedName>
</protein>
<dbReference type="SUPFAM" id="SSF53955">
    <property type="entry name" value="Lysozyme-like"/>
    <property type="match status" value="1"/>
</dbReference>